<reference evidence="7" key="1">
    <citation type="submission" date="2025-08" db="UniProtKB">
        <authorList>
            <consortium name="Ensembl"/>
        </authorList>
    </citation>
    <scope>IDENTIFICATION</scope>
</reference>
<dbReference type="GO" id="GO:0008017">
    <property type="term" value="F:microtubule binding"/>
    <property type="evidence" value="ECO:0007669"/>
    <property type="project" value="TreeGrafter"/>
</dbReference>
<protein>
    <recommendedName>
        <fullName evidence="9">Microtubule associated tumor suppressor 1b</fullName>
    </recommendedName>
</protein>
<name>A0A3Q3JEW4_MONAL</name>
<feature type="region of interest" description="Disordered" evidence="6">
    <location>
        <begin position="130"/>
        <end position="149"/>
    </location>
</feature>
<feature type="region of interest" description="Disordered" evidence="6">
    <location>
        <begin position="1262"/>
        <end position="1324"/>
    </location>
</feature>
<evidence type="ECO:0000256" key="6">
    <source>
        <dbReference type="SAM" id="MobiDB-lite"/>
    </source>
</evidence>
<keyword evidence="3 5" id="KW-0175">Coiled coil</keyword>
<evidence type="ECO:0000256" key="3">
    <source>
        <dbReference type="ARBA" id="ARBA00023054"/>
    </source>
</evidence>
<dbReference type="InterPro" id="IPR051293">
    <property type="entry name" value="MTUS1/CCDC69"/>
</dbReference>
<proteinExistence type="inferred from homology"/>
<dbReference type="PANTHER" id="PTHR24200:SF7">
    <property type="entry name" value="MICROTUBULE-ASSOCIATED TUMOR SUPPRESSOR 1"/>
    <property type="match status" value="1"/>
</dbReference>
<feature type="coiled-coil region" evidence="5">
    <location>
        <begin position="1188"/>
        <end position="1229"/>
    </location>
</feature>
<keyword evidence="4" id="KW-0539">Nucleus</keyword>
<feature type="compositionally biased region" description="Low complexity" evidence="6">
    <location>
        <begin position="1270"/>
        <end position="1324"/>
    </location>
</feature>
<feature type="compositionally biased region" description="Polar residues" evidence="6">
    <location>
        <begin position="636"/>
        <end position="666"/>
    </location>
</feature>
<dbReference type="Ensembl" id="ENSMALT00000015557.1">
    <property type="protein sequence ID" value="ENSMALP00000015245.1"/>
    <property type="gene ID" value="ENSMALG00000010707.1"/>
</dbReference>
<comment type="similarity">
    <text evidence="2">Belongs to the MTUS1 family.</text>
</comment>
<sequence length="1324" mass="144151">MSKTFPMSSDQAESLVPLPNTGLQLGQSLESHCSNSSMSSSTDSNSSVPILSDRGASSSPDVSMLECCLSEGFPVNKTCNITAPQGDVPCSVSMNLNQTFITTPLNATVNFWIENLRLMRSQETGSEKYQSCSMSTEGGSNSPEMFPDFAGRESQLSSYEVSQRGCTRNSCHSLSSGEMVMRNSSLEGQSVLVVSSLEDLSLSTAVGHPALPAASNLSATLSNVCEQSAERVAEENIGHPCLGMTFILADSHELTTEENDMAPSNSLLTLPNESGRGLLMSFGCETSSENWKNEALLASAEAELLPHFPGTNTPEQVKTFVSTMSAMQETDKGIHTSTPVQTTRNKVLSLPSFSESPCSENTSSLGLHPVKQQPISVTPKEHLAAGPLSTKVKKIEVKNLSKSDLSSVKSKGVTGAVSQMAVPGSASHHKSSQIHVNNKHSEAYRGKAIRTSPAKVWSSSTLVSAITKMFSGAKRLVNTDAANMGVAVMESCGHTVVEGQDSNKAFPHDCNPAPQKHTSAVQCSNSNPETEEPASSQVVDASAQHPANQTFCISPRKKSPDGRGQTDPKLTPQKGMSNKTEVRSGSTLSQHKPSVLNTRPRCSSESLSSRPPKDKRTALGFSATFTVPKAVTCLGQTKPSNLSCSSQNKRAVQSEASNTPTGNSTRVIKKISLLAERSKSTTEGTTWDESKSRIHGRPSPRPTRRAFSQLPPPSPRPPTVSTKQKLGALGRGECRISGVVWTPQSKQRSTAGSQRVQASGEPSLGNASRASIKPQLNGFQTPSRPTPIGLPSTPASRLPVKNPGPSRSLTGQSELGECAGSTQGGAAHKSTPFRSIIARTKLISTPGKNTQPILTTTCKSAALTSKQTSDLNHSPLKRTSSAKLVHITSSGPVDKNKPKARSRQQHPQQQAATRPNQSTGPPDVIPTSLSEVERKDCNIQKLRGVLAASNCRFEALTIVLQRALAERDEETRQCRELSQELVNLQGELVCSVNFSERLEKEKEELRVSLEDVLQKLQVQHQKDLAELEQRLQAFYQDEWHKINLNYQQEADKCKTFMQQQVSELKANHEAMKLELQNSHEEELQCVKQQYEASLEELRQVHNQELQCLDKTLKDAEAALSAQIQELSLENSALIEKLKAEENKRKELVEKSQKDSHTLYLEQELDSLKVVLDIKNKQLHQQDKKLMEVDKLTEKNVKLDDSLKKVQQENEDLKARMERHAALSRQLSTEQAMLQESLQKESKVNKRLSMENEELLWKLHNGDLSSPRKVSPASSPSHSSTFTFPPLSPSHTFTSSPLTTSHSHTFSFQSPRSSGMFSSSPASPR</sequence>
<evidence type="ECO:0008006" key="9">
    <source>
        <dbReference type="Google" id="ProtNLM"/>
    </source>
</evidence>
<organism evidence="7 8">
    <name type="scientific">Monopterus albus</name>
    <name type="common">Swamp eel</name>
    <dbReference type="NCBI Taxonomy" id="43700"/>
    <lineage>
        <taxon>Eukaryota</taxon>
        <taxon>Metazoa</taxon>
        <taxon>Chordata</taxon>
        <taxon>Craniata</taxon>
        <taxon>Vertebrata</taxon>
        <taxon>Euteleostomi</taxon>
        <taxon>Actinopterygii</taxon>
        <taxon>Neopterygii</taxon>
        <taxon>Teleostei</taxon>
        <taxon>Neoteleostei</taxon>
        <taxon>Acanthomorphata</taxon>
        <taxon>Anabantaria</taxon>
        <taxon>Synbranchiformes</taxon>
        <taxon>Synbranchidae</taxon>
        <taxon>Monopterus</taxon>
    </lineage>
</organism>
<feature type="compositionally biased region" description="Polar residues" evidence="6">
    <location>
        <begin position="574"/>
        <end position="609"/>
    </location>
</feature>
<dbReference type="RefSeq" id="XP_020451229.1">
    <property type="nucleotide sequence ID" value="XM_020595573.1"/>
</dbReference>
<dbReference type="RefSeq" id="XP_020451228.1">
    <property type="nucleotide sequence ID" value="XM_020595572.1"/>
</dbReference>
<dbReference type="GO" id="GO:0005737">
    <property type="term" value="C:cytoplasm"/>
    <property type="evidence" value="ECO:0007669"/>
    <property type="project" value="TreeGrafter"/>
</dbReference>
<feature type="compositionally biased region" description="Polar residues" evidence="6">
    <location>
        <begin position="1"/>
        <end position="12"/>
    </location>
</feature>
<feature type="region of interest" description="Disordered" evidence="6">
    <location>
        <begin position="1"/>
        <end position="57"/>
    </location>
</feature>
<dbReference type="OrthoDB" id="10038993at2759"/>
<evidence type="ECO:0000256" key="2">
    <source>
        <dbReference type="ARBA" id="ARBA00007585"/>
    </source>
</evidence>
<comment type="subcellular location">
    <subcellularLocation>
        <location evidence="1">Nucleus</location>
    </subcellularLocation>
</comment>
<evidence type="ECO:0000256" key="1">
    <source>
        <dbReference type="ARBA" id="ARBA00004123"/>
    </source>
</evidence>
<feature type="compositionally biased region" description="Polar residues" evidence="6">
    <location>
        <begin position="865"/>
        <end position="891"/>
    </location>
</feature>
<evidence type="ECO:0000256" key="4">
    <source>
        <dbReference type="ARBA" id="ARBA00023242"/>
    </source>
</evidence>
<feature type="compositionally biased region" description="Basic residues" evidence="6">
    <location>
        <begin position="693"/>
        <end position="704"/>
    </location>
</feature>
<evidence type="ECO:0000256" key="5">
    <source>
        <dbReference type="SAM" id="Coils"/>
    </source>
</evidence>
<dbReference type="GeneID" id="109957589"/>
<keyword evidence="8" id="KW-1185">Reference proteome</keyword>
<feature type="compositionally biased region" description="Polar residues" evidence="6">
    <location>
        <begin position="130"/>
        <end position="143"/>
    </location>
</feature>
<feature type="compositionally biased region" description="Polar residues" evidence="6">
    <location>
        <begin position="905"/>
        <end position="920"/>
    </location>
</feature>
<evidence type="ECO:0000313" key="7">
    <source>
        <dbReference type="Ensembl" id="ENSMALP00000015245.1"/>
    </source>
</evidence>
<dbReference type="PANTHER" id="PTHR24200">
    <property type="entry name" value="TOUCAN, ISOFORM A"/>
    <property type="match status" value="1"/>
</dbReference>
<feature type="compositionally biased region" description="Polar residues" evidence="6">
    <location>
        <begin position="742"/>
        <end position="757"/>
    </location>
</feature>
<reference evidence="7" key="2">
    <citation type="submission" date="2025-09" db="UniProtKB">
        <authorList>
            <consortium name="Ensembl"/>
        </authorList>
    </citation>
    <scope>IDENTIFICATION</scope>
</reference>
<dbReference type="CTD" id="563853"/>
<dbReference type="GO" id="GO:0005634">
    <property type="term" value="C:nucleus"/>
    <property type="evidence" value="ECO:0007669"/>
    <property type="project" value="UniProtKB-SubCell"/>
</dbReference>
<feature type="compositionally biased region" description="Low complexity" evidence="6">
    <location>
        <begin position="28"/>
        <end position="47"/>
    </location>
</feature>
<dbReference type="SUPFAM" id="SSF58113">
    <property type="entry name" value="Apolipoprotein A-I"/>
    <property type="match status" value="1"/>
</dbReference>
<dbReference type="KEGG" id="malb:109957589"/>
<dbReference type="RefSeq" id="XP_020451227.1">
    <property type="nucleotide sequence ID" value="XM_020595571.1"/>
</dbReference>
<feature type="compositionally biased region" description="Polar residues" evidence="6">
    <location>
        <begin position="516"/>
        <end position="552"/>
    </location>
</feature>
<accession>A0A3Q3JEW4</accession>
<feature type="region of interest" description="Disordered" evidence="6">
    <location>
        <begin position="503"/>
        <end position="616"/>
    </location>
</feature>
<dbReference type="Proteomes" id="UP000261600">
    <property type="component" value="Unplaced"/>
</dbReference>
<dbReference type="STRING" id="43700.ENSMALP00000015245"/>
<feature type="region of interest" description="Disordered" evidence="6">
    <location>
        <begin position="636"/>
        <end position="832"/>
    </location>
</feature>
<feature type="coiled-coil region" evidence="5">
    <location>
        <begin position="960"/>
        <end position="1154"/>
    </location>
</feature>
<dbReference type="RefSeq" id="XP_020451226.1">
    <property type="nucleotide sequence ID" value="XM_020595570.1"/>
</dbReference>
<feature type="region of interest" description="Disordered" evidence="6">
    <location>
        <begin position="865"/>
        <end position="930"/>
    </location>
</feature>
<evidence type="ECO:0000313" key="8">
    <source>
        <dbReference type="Proteomes" id="UP000261600"/>
    </source>
</evidence>